<evidence type="ECO:0000313" key="3">
    <source>
        <dbReference type="Proteomes" id="UP000293360"/>
    </source>
</evidence>
<feature type="compositionally biased region" description="Low complexity" evidence="1">
    <location>
        <begin position="142"/>
        <end position="155"/>
    </location>
</feature>
<accession>A0A4Q4T9L2</accession>
<feature type="compositionally biased region" description="Low complexity" evidence="1">
    <location>
        <begin position="358"/>
        <end position="371"/>
    </location>
</feature>
<organism evidence="2 3">
    <name type="scientific">Monosporascus ibericus</name>
    <dbReference type="NCBI Taxonomy" id="155417"/>
    <lineage>
        <taxon>Eukaryota</taxon>
        <taxon>Fungi</taxon>
        <taxon>Dikarya</taxon>
        <taxon>Ascomycota</taxon>
        <taxon>Pezizomycotina</taxon>
        <taxon>Sordariomycetes</taxon>
        <taxon>Xylariomycetidae</taxon>
        <taxon>Xylariales</taxon>
        <taxon>Xylariales incertae sedis</taxon>
        <taxon>Monosporascus</taxon>
    </lineage>
</organism>
<dbReference type="Proteomes" id="UP000293360">
    <property type="component" value="Unassembled WGS sequence"/>
</dbReference>
<dbReference type="AlphaFoldDB" id="A0A4Q4T9L2"/>
<dbReference type="OrthoDB" id="4232400at2759"/>
<feature type="region of interest" description="Disordered" evidence="1">
    <location>
        <begin position="331"/>
        <end position="390"/>
    </location>
</feature>
<protein>
    <submittedName>
        <fullName evidence="2">Uncharacterized protein</fullName>
    </submittedName>
</protein>
<feature type="compositionally biased region" description="Low complexity" evidence="1">
    <location>
        <begin position="176"/>
        <end position="185"/>
    </location>
</feature>
<sequence length="459" mass="49535">MAITREPSLRSRTGWMKWGSSSNLSADSAPSTAPESPCEIVHLGGSRVHTPDLDSFISAVREERLTLWPVGPPPEPPAGEPKSQDIWPLTPASDVLNVSSNPNPNPNPNPSPGLRPEPLRTQGTAPWDKAAPSPAFSSRTYSGMSSADSSSAAGGQPRLRRSQSTNELQHRHMRQHQQLPSPSRSASRERRLHLSSSSHGGGSIGGGIGSCLSSRAQQQKPLPPQLEEREDRQAAPAYVATLVAKDSSARGSKNLPPPVGPPPSTALPTIKEPSAQNKETSAAAPPTVIPTTSSSSAQPKSRGAPRHTPQERLWLHRNYRGEAPFLKAWGLSINSEDDREEGKAILQDLMRGEDDESSSTTRLSSTSSSYSQRGRHPEPDRHSKAASDEGLQVILEEDAWARLTVDGWDSKGNRISPGNLQKLTTSATELSSQIASKEHARSGSEDSVLHTYLRTWDKR</sequence>
<feature type="compositionally biased region" description="Low complexity" evidence="1">
    <location>
        <begin position="20"/>
        <end position="31"/>
    </location>
</feature>
<feature type="compositionally biased region" description="Pro residues" evidence="1">
    <location>
        <begin position="255"/>
        <end position="265"/>
    </location>
</feature>
<feature type="region of interest" description="Disordered" evidence="1">
    <location>
        <begin position="67"/>
        <end position="315"/>
    </location>
</feature>
<gene>
    <name evidence="2" type="ORF">DL764_005258</name>
</gene>
<name>A0A4Q4T9L2_9PEZI</name>
<reference evidence="2 3" key="1">
    <citation type="submission" date="2018-06" db="EMBL/GenBank/DDBJ databases">
        <title>Complete Genomes of Monosporascus.</title>
        <authorList>
            <person name="Robinson A.J."/>
            <person name="Natvig D.O."/>
        </authorList>
    </citation>
    <scope>NUCLEOTIDE SEQUENCE [LARGE SCALE GENOMIC DNA]</scope>
    <source>
        <strain evidence="2 3">CBS 110550</strain>
    </source>
</reference>
<evidence type="ECO:0000256" key="1">
    <source>
        <dbReference type="SAM" id="MobiDB-lite"/>
    </source>
</evidence>
<keyword evidence="3" id="KW-1185">Reference proteome</keyword>
<evidence type="ECO:0000313" key="2">
    <source>
        <dbReference type="EMBL" id="RYP03265.1"/>
    </source>
</evidence>
<feature type="compositionally biased region" description="Gly residues" evidence="1">
    <location>
        <begin position="199"/>
        <end position="209"/>
    </location>
</feature>
<feature type="region of interest" description="Disordered" evidence="1">
    <location>
        <begin position="1"/>
        <end position="38"/>
    </location>
</feature>
<feature type="compositionally biased region" description="Basic and acidic residues" evidence="1">
    <location>
        <begin position="375"/>
        <end position="387"/>
    </location>
</feature>
<proteinExistence type="predicted"/>
<feature type="compositionally biased region" description="Pro residues" evidence="1">
    <location>
        <begin position="70"/>
        <end position="79"/>
    </location>
</feature>
<dbReference type="EMBL" id="QJNU01000273">
    <property type="protein sequence ID" value="RYP03265.1"/>
    <property type="molecule type" value="Genomic_DNA"/>
</dbReference>
<feature type="compositionally biased region" description="Low complexity" evidence="1">
    <location>
        <begin position="210"/>
        <end position="220"/>
    </location>
</feature>
<comment type="caution">
    <text evidence="2">The sequence shown here is derived from an EMBL/GenBank/DDBJ whole genome shotgun (WGS) entry which is preliminary data.</text>
</comment>
<feature type="compositionally biased region" description="Low complexity" evidence="1">
    <location>
        <begin position="280"/>
        <end position="297"/>
    </location>
</feature>
<feature type="compositionally biased region" description="Pro residues" evidence="1">
    <location>
        <begin position="103"/>
        <end position="115"/>
    </location>
</feature>